<dbReference type="PANTHER" id="PTHR30136">
    <property type="entry name" value="HELIX-TURN-HELIX TRANSCRIPTIONAL REGULATOR, ICLR FAMILY"/>
    <property type="match status" value="1"/>
</dbReference>
<dbReference type="EMBL" id="BAABHF010000016">
    <property type="protein sequence ID" value="GAA4491276.1"/>
    <property type="molecule type" value="Genomic_DNA"/>
</dbReference>
<dbReference type="PROSITE" id="PS51077">
    <property type="entry name" value="HTH_ICLR"/>
    <property type="match status" value="1"/>
</dbReference>
<dbReference type="InterPro" id="IPR036390">
    <property type="entry name" value="WH_DNA-bd_sf"/>
</dbReference>
<comment type="caution">
    <text evidence="2">The sequence shown here is derived from an EMBL/GenBank/DDBJ whole genome shotgun (WGS) entry which is preliminary data.</text>
</comment>
<name>A0ABP8PQR5_9ACTN</name>
<proteinExistence type="predicted"/>
<accession>A0ABP8PQR5</accession>
<dbReference type="InterPro" id="IPR050707">
    <property type="entry name" value="HTH_MetabolicPath_Reg"/>
</dbReference>
<sequence length="228" mass="24176">METRPSRQSGAGSAGGPLGKAFDVVFAMPPGGAEIGLSDLSRRAGLSKSTVHRILTALVRRGVVERSGTSYRLGEPILTLMPPRFDRRLAVLRDHLLPHLRRLARATGCPVFLDAPFHGELLCLEHIAGNNPARADGDGAPDSTETARRTTVARLLLPPRPTPGTVPSVFGPLVLGPECAAAPVVSDGRIVAALSVMFPPSYRRDGVLHALHNVTRAANRGLDRTLTG</sequence>
<dbReference type="Gene3D" id="1.10.10.10">
    <property type="entry name" value="Winged helix-like DNA-binding domain superfamily/Winged helix DNA-binding domain"/>
    <property type="match status" value="1"/>
</dbReference>
<keyword evidence="3" id="KW-1185">Reference proteome</keyword>
<dbReference type="InterPro" id="IPR005471">
    <property type="entry name" value="Tscrpt_reg_IclR_N"/>
</dbReference>
<dbReference type="RefSeq" id="WP_345461920.1">
    <property type="nucleotide sequence ID" value="NZ_BAABHF010000016.1"/>
</dbReference>
<protein>
    <submittedName>
        <fullName evidence="2">IclR family transcriptional regulator</fullName>
    </submittedName>
</protein>
<evidence type="ECO:0000313" key="3">
    <source>
        <dbReference type="Proteomes" id="UP001500503"/>
    </source>
</evidence>
<dbReference type="Proteomes" id="UP001500503">
    <property type="component" value="Unassembled WGS sequence"/>
</dbReference>
<dbReference type="SMART" id="SM00346">
    <property type="entry name" value="HTH_ICLR"/>
    <property type="match status" value="1"/>
</dbReference>
<dbReference type="SUPFAM" id="SSF46785">
    <property type="entry name" value="Winged helix' DNA-binding domain"/>
    <property type="match status" value="1"/>
</dbReference>
<feature type="domain" description="HTH iclR-type" evidence="1">
    <location>
        <begin position="15"/>
        <end position="75"/>
    </location>
</feature>
<dbReference type="InterPro" id="IPR036388">
    <property type="entry name" value="WH-like_DNA-bd_sf"/>
</dbReference>
<reference evidence="3" key="1">
    <citation type="journal article" date="2019" name="Int. J. Syst. Evol. Microbiol.">
        <title>The Global Catalogue of Microorganisms (GCM) 10K type strain sequencing project: providing services to taxonomists for standard genome sequencing and annotation.</title>
        <authorList>
            <consortium name="The Broad Institute Genomics Platform"/>
            <consortium name="The Broad Institute Genome Sequencing Center for Infectious Disease"/>
            <person name="Wu L."/>
            <person name="Ma J."/>
        </authorList>
    </citation>
    <scope>NUCLEOTIDE SEQUENCE [LARGE SCALE GENOMIC DNA]</scope>
    <source>
        <strain evidence="3">JCM 17933</strain>
    </source>
</reference>
<dbReference type="Pfam" id="PF09339">
    <property type="entry name" value="HTH_IclR"/>
    <property type="match status" value="1"/>
</dbReference>
<organism evidence="2 3">
    <name type="scientific">Actinoallomurus oryzae</name>
    <dbReference type="NCBI Taxonomy" id="502180"/>
    <lineage>
        <taxon>Bacteria</taxon>
        <taxon>Bacillati</taxon>
        <taxon>Actinomycetota</taxon>
        <taxon>Actinomycetes</taxon>
        <taxon>Streptosporangiales</taxon>
        <taxon>Thermomonosporaceae</taxon>
        <taxon>Actinoallomurus</taxon>
    </lineage>
</organism>
<evidence type="ECO:0000313" key="2">
    <source>
        <dbReference type="EMBL" id="GAA4491276.1"/>
    </source>
</evidence>
<gene>
    <name evidence="2" type="ORF">GCM10023191_024980</name>
</gene>
<evidence type="ECO:0000259" key="1">
    <source>
        <dbReference type="PROSITE" id="PS51077"/>
    </source>
</evidence>
<dbReference type="SUPFAM" id="SSF55781">
    <property type="entry name" value="GAF domain-like"/>
    <property type="match status" value="1"/>
</dbReference>
<dbReference type="PANTHER" id="PTHR30136:SF24">
    <property type="entry name" value="HTH-TYPE TRANSCRIPTIONAL REPRESSOR ALLR"/>
    <property type="match status" value="1"/>
</dbReference>